<keyword evidence="1" id="KW-0175">Coiled coil</keyword>
<keyword evidence="2" id="KW-1133">Transmembrane helix</keyword>
<proteinExistence type="predicted"/>
<feature type="coiled-coil region" evidence="1">
    <location>
        <begin position="121"/>
        <end position="199"/>
    </location>
</feature>
<dbReference type="InterPro" id="IPR011990">
    <property type="entry name" value="TPR-like_helical_dom_sf"/>
</dbReference>
<dbReference type="EMBL" id="DYUB01000061">
    <property type="protein sequence ID" value="HJG95792.1"/>
    <property type="molecule type" value="Genomic_DNA"/>
</dbReference>
<organism evidence="3 4">
    <name type="scientific">Romboutsia timonensis</name>
    <dbReference type="NCBI Taxonomy" id="1776391"/>
    <lineage>
        <taxon>Bacteria</taxon>
        <taxon>Bacillati</taxon>
        <taxon>Bacillota</taxon>
        <taxon>Clostridia</taxon>
        <taxon>Peptostreptococcales</taxon>
        <taxon>Peptostreptococcaceae</taxon>
        <taxon>Romboutsia</taxon>
    </lineage>
</organism>
<evidence type="ECO:0000256" key="2">
    <source>
        <dbReference type="SAM" id="Phobius"/>
    </source>
</evidence>
<protein>
    <submittedName>
        <fullName evidence="3">UbiD family decarboxylase</fullName>
    </submittedName>
</protein>
<accession>A0A921MYU6</accession>
<name>A0A921MYU6_9FIRM</name>
<reference evidence="3" key="2">
    <citation type="submission" date="2021-09" db="EMBL/GenBank/DDBJ databases">
        <authorList>
            <person name="Gilroy R."/>
        </authorList>
    </citation>
    <scope>NUCLEOTIDE SEQUENCE</scope>
    <source>
        <strain evidence="3">1277</strain>
    </source>
</reference>
<comment type="caution">
    <text evidence="3">The sequence shown here is derived from an EMBL/GenBank/DDBJ whole genome shotgun (WGS) entry which is preliminary data.</text>
</comment>
<dbReference type="AlphaFoldDB" id="A0A921MYU6"/>
<evidence type="ECO:0000313" key="4">
    <source>
        <dbReference type="Proteomes" id="UP000776700"/>
    </source>
</evidence>
<keyword evidence="2" id="KW-0472">Membrane</keyword>
<dbReference type="SUPFAM" id="SSF48452">
    <property type="entry name" value="TPR-like"/>
    <property type="match status" value="1"/>
</dbReference>
<dbReference type="Proteomes" id="UP000776700">
    <property type="component" value="Unassembled WGS sequence"/>
</dbReference>
<sequence length="463" mass="54706">MNLKEKIDKWVDFIDSKKKTIITISLSILGFIVLLIIFLVSSDELSVSKESNILVKNIEERKYSIALNNYENWEKEFSQSKMNRLNNLVSKKINKLLLDSGDKYITGQISKEQYIGLINTINALENINVDLKKIIEQAKRLDEMYKEENVKYETAISYINTASIINGMANSLDVYKNNIEEINQSRKLYKSALKAQENKKYYEAINSYDKVLQIDKKYYELANKNKKECIELMYDYYIDKSKESNKNGDYEEALQYIDYLKEYYIDNETILELEKQYQANLAMYTLTTDDILNLIAKKSDKKKSNLSVNSFQQMVDDKKYYYTEVYEYDTLIDEVLIDAKSKKVYSYKDLNKDYKTNYSDGYFRVTSDGSIQFAVSEEKAQFILEKKLEENKNKYKKITSVSKDKMYKYIDNQKDLEKQLNNDGDVYYYLIVNKGLFKKKEVYIINMYTEKVYSIDDNGIKNY</sequence>
<gene>
    <name evidence="3" type="ORF">K8V90_01665</name>
</gene>
<reference evidence="3" key="1">
    <citation type="journal article" date="2021" name="PeerJ">
        <title>Extensive microbial diversity within the chicken gut microbiome revealed by metagenomics and culture.</title>
        <authorList>
            <person name="Gilroy R."/>
            <person name="Ravi A."/>
            <person name="Getino M."/>
            <person name="Pursley I."/>
            <person name="Horton D.L."/>
            <person name="Alikhan N.F."/>
            <person name="Baker D."/>
            <person name="Gharbi K."/>
            <person name="Hall N."/>
            <person name="Watson M."/>
            <person name="Adriaenssens E.M."/>
            <person name="Foster-Nyarko E."/>
            <person name="Jarju S."/>
            <person name="Secka A."/>
            <person name="Antonio M."/>
            <person name="Oren A."/>
            <person name="Chaudhuri R.R."/>
            <person name="La Ragione R."/>
            <person name="Hildebrand F."/>
            <person name="Pallen M.J."/>
        </authorList>
    </citation>
    <scope>NUCLEOTIDE SEQUENCE</scope>
    <source>
        <strain evidence="3">1277</strain>
    </source>
</reference>
<feature type="transmembrane region" description="Helical" evidence="2">
    <location>
        <begin position="21"/>
        <end position="40"/>
    </location>
</feature>
<keyword evidence="2" id="KW-0812">Transmembrane</keyword>
<evidence type="ECO:0000256" key="1">
    <source>
        <dbReference type="SAM" id="Coils"/>
    </source>
</evidence>
<evidence type="ECO:0000313" key="3">
    <source>
        <dbReference type="EMBL" id="HJG95792.1"/>
    </source>
</evidence>